<dbReference type="InterPro" id="IPR010998">
    <property type="entry name" value="Integrase_recombinase_N"/>
</dbReference>
<dbReference type="InterPro" id="IPR011010">
    <property type="entry name" value="DNA_brk_join_enz"/>
</dbReference>
<dbReference type="Proteomes" id="UP000591131">
    <property type="component" value="Unassembled WGS sequence"/>
</dbReference>
<dbReference type="SUPFAM" id="SSF56349">
    <property type="entry name" value="DNA breaking-rejoining enzymes"/>
    <property type="match status" value="1"/>
</dbReference>
<dbReference type="Gene3D" id="1.10.150.130">
    <property type="match status" value="1"/>
</dbReference>
<keyword evidence="4" id="KW-1185">Reference proteome</keyword>
<reference evidence="3 4" key="1">
    <citation type="submission" date="2020-04" db="EMBL/GenBank/DDBJ databases">
        <title>Perkinsus chesapeaki whole genome sequence.</title>
        <authorList>
            <person name="Bogema D.R."/>
        </authorList>
    </citation>
    <scope>NUCLEOTIDE SEQUENCE [LARGE SCALE GENOMIC DNA]</scope>
    <source>
        <strain evidence="3">ATCC PRA-425</strain>
    </source>
</reference>
<dbReference type="GO" id="GO:0006310">
    <property type="term" value="P:DNA recombination"/>
    <property type="evidence" value="ECO:0007669"/>
    <property type="project" value="UniProtKB-KW"/>
</dbReference>
<dbReference type="GO" id="GO:0015074">
    <property type="term" value="P:DNA integration"/>
    <property type="evidence" value="ECO:0007669"/>
    <property type="project" value="InterPro"/>
</dbReference>
<dbReference type="EMBL" id="JAAPAO010000569">
    <property type="protein sequence ID" value="KAF4656930.1"/>
    <property type="molecule type" value="Genomic_DNA"/>
</dbReference>
<dbReference type="Gene3D" id="1.10.443.10">
    <property type="entry name" value="Intergrase catalytic core"/>
    <property type="match status" value="1"/>
</dbReference>
<sequence length="452" mass="50622">MTKSYGPSAEFWRVTKLHPLQLVDLFCSLLKAGLFLWKEARQSISGSVLLNIPSLIYRRELESILIGRHAKFFRDCDNILEALIYCLTQARTTGLIPTELSFDTPPPSAIASRVISMGSHDSGRLELESFRRSILFLPLCALTDSTFRQYAVGFRSYVKFAFAVSSTIGCSGQPSTRLPLLPASEEVVLMWLSTFRNADTASNYLSHVRKWHSWLNLGMTWDTFMISQCIKGLKRLAPGVKRPRSRIGPDLLQKFVKQAFARGLPVIALAAIISYAFMLRVQSELLQTHVDDVELSENHVILRLRHRKNVPNGEALLRYCTCATNSLLCPVEAFKLLIRVKQLLCPQGLAVCGSLTYRSFLIHIRSILGDLKVEEADQYGTHSFRRGHAHALAVSGSSQEEICRAGSWRYRSSVPAKLYVDIGQIEAIACRQALPEIDDSDTENDSVGNVND</sequence>
<evidence type="ECO:0008006" key="5">
    <source>
        <dbReference type="Google" id="ProtNLM"/>
    </source>
</evidence>
<dbReference type="InterPro" id="IPR013762">
    <property type="entry name" value="Integrase-like_cat_sf"/>
</dbReference>
<proteinExistence type="predicted"/>
<evidence type="ECO:0000313" key="4">
    <source>
        <dbReference type="Proteomes" id="UP000591131"/>
    </source>
</evidence>
<dbReference type="AlphaFoldDB" id="A0A7J6LD58"/>
<evidence type="ECO:0000256" key="2">
    <source>
        <dbReference type="ARBA" id="ARBA00023172"/>
    </source>
</evidence>
<name>A0A7J6LD58_PERCH</name>
<gene>
    <name evidence="3" type="ORF">FOL47_008664</name>
</gene>
<keyword evidence="2" id="KW-0233">DNA recombination</keyword>
<dbReference type="PANTHER" id="PTHR34605">
    <property type="entry name" value="PHAGE_INTEGRASE DOMAIN-CONTAINING PROTEIN"/>
    <property type="match status" value="1"/>
</dbReference>
<keyword evidence="1" id="KW-0238">DNA-binding</keyword>
<evidence type="ECO:0000313" key="3">
    <source>
        <dbReference type="EMBL" id="KAF4656930.1"/>
    </source>
</evidence>
<dbReference type="PANTHER" id="PTHR34605:SF4">
    <property type="entry name" value="DNA ADENINE METHYLTRANSFERASE"/>
    <property type="match status" value="1"/>
</dbReference>
<protein>
    <recommendedName>
        <fullName evidence="5">Tyr recombinase domain-containing protein</fullName>
    </recommendedName>
</protein>
<comment type="caution">
    <text evidence="3">The sequence shown here is derived from an EMBL/GenBank/DDBJ whole genome shotgun (WGS) entry which is preliminary data.</text>
</comment>
<organism evidence="3 4">
    <name type="scientific">Perkinsus chesapeaki</name>
    <name type="common">Clam parasite</name>
    <name type="synonym">Perkinsus andrewsi</name>
    <dbReference type="NCBI Taxonomy" id="330153"/>
    <lineage>
        <taxon>Eukaryota</taxon>
        <taxon>Sar</taxon>
        <taxon>Alveolata</taxon>
        <taxon>Perkinsozoa</taxon>
        <taxon>Perkinsea</taxon>
        <taxon>Perkinsida</taxon>
        <taxon>Perkinsidae</taxon>
        <taxon>Perkinsus</taxon>
    </lineage>
</organism>
<accession>A0A7J6LD58</accession>
<dbReference type="GO" id="GO:0003677">
    <property type="term" value="F:DNA binding"/>
    <property type="evidence" value="ECO:0007669"/>
    <property type="project" value="UniProtKB-KW"/>
</dbReference>
<evidence type="ECO:0000256" key="1">
    <source>
        <dbReference type="ARBA" id="ARBA00023125"/>
    </source>
</evidence>
<dbReference type="InterPro" id="IPR052925">
    <property type="entry name" value="Phage_Integrase-like_Recomb"/>
</dbReference>
<dbReference type="OrthoDB" id="6144328at2759"/>